<dbReference type="GO" id="GO:0005840">
    <property type="term" value="C:ribosome"/>
    <property type="evidence" value="ECO:0007669"/>
    <property type="project" value="UniProtKB-KW"/>
</dbReference>
<evidence type="ECO:0000256" key="1">
    <source>
        <dbReference type="ARBA" id="ARBA00008760"/>
    </source>
</evidence>
<dbReference type="InterPro" id="IPR034704">
    <property type="entry name" value="Ribosomal_bL28/bL31-like_sf"/>
</dbReference>
<dbReference type="RefSeq" id="WP_075978150.1">
    <property type="nucleotide sequence ID" value="NZ_MKQR01000028.1"/>
</dbReference>
<evidence type="ECO:0000256" key="4">
    <source>
        <dbReference type="ARBA" id="ARBA00035174"/>
    </source>
</evidence>
<dbReference type="Gene3D" id="2.30.170.40">
    <property type="entry name" value="Ribosomal protein L28/L24"/>
    <property type="match status" value="1"/>
</dbReference>
<dbReference type="GO" id="GO:1990904">
    <property type="term" value="C:ribonucleoprotein complex"/>
    <property type="evidence" value="ECO:0007669"/>
    <property type="project" value="UniProtKB-KW"/>
</dbReference>
<dbReference type="Proteomes" id="UP000186040">
    <property type="component" value="Unassembled WGS sequence"/>
</dbReference>
<evidence type="ECO:0000256" key="5">
    <source>
        <dbReference type="HAMAP-Rule" id="MF_00373"/>
    </source>
</evidence>
<dbReference type="GO" id="GO:0006412">
    <property type="term" value="P:translation"/>
    <property type="evidence" value="ECO:0007669"/>
    <property type="project" value="UniProtKB-UniRule"/>
</dbReference>
<proteinExistence type="inferred from homology"/>
<evidence type="ECO:0000313" key="8">
    <source>
        <dbReference type="Proteomes" id="UP000186040"/>
    </source>
</evidence>
<comment type="similarity">
    <text evidence="1 5">Belongs to the bacterial ribosomal protein bL28 family.</text>
</comment>
<evidence type="ECO:0000256" key="6">
    <source>
        <dbReference type="SAM" id="MobiDB-lite"/>
    </source>
</evidence>
<sequence length="78" mass="9142">MSAICQVTGRKPGFGNRVSHSNRRTRRRFDPNVQTRRYWLPGERRWITLRVSTKGIRTIDRHGIERVVARLRAAGEKV</sequence>
<keyword evidence="3 5" id="KW-0687">Ribonucleoprotein</keyword>
<reference evidence="7 8" key="1">
    <citation type="submission" date="2016-10" db="EMBL/GenBank/DDBJ databases">
        <title>The Draft Genome Sequence of Actinokineospora bangkokensis 44EHWT reveals the biosynthetic pathway of antifungal compounds Thailandins with unusual extender unit butylmalonyl-CoA.</title>
        <authorList>
            <person name="Greule A."/>
            <person name="Intra B."/>
            <person name="Flemming S."/>
            <person name="Rommel M.G."/>
            <person name="Panbangred W."/>
            <person name="Bechthold A."/>
        </authorList>
    </citation>
    <scope>NUCLEOTIDE SEQUENCE [LARGE SCALE GENOMIC DNA]</scope>
    <source>
        <strain evidence="7 8">44EHW</strain>
    </source>
</reference>
<evidence type="ECO:0000256" key="3">
    <source>
        <dbReference type="ARBA" id="ARBA00023274"/>
    </source>
</evidence>
<dbReference type="Pfam" id="PF00830">
    <property type="entry name" value="Ribosomal_L28"/>
    <property type="match status" value="1"/>
</dbReference>
<keyword evidence="8" id="KW-1185">Reference proteome</keyword>
<gene>
    <name evidence="5" type="primary">rpmB</name>
    <name evidence="7" type="ORF">BJP25_02835</name>
</gene>
<evidence type="ECO:0000313" key="7">
    <source>
        <dbReference type="EMBL" id="OLR89941.1"/>
    </source>
</evidence>
<dbReference type="InterPro" id="IPR001383">
    <property type="entry name" value="Ribosomal_bL28_bact-type"/>
</dbReference>
<name>A0A1Q9LD30_9PSEU</name>
<dbReference type="OrthoDB" id="9805609at2"/>
<comment type="caution">
    <text evidence="7">The sequence shown here is derived from an EMBL/GenBank/DDBJ whole genome shotgun (WGS) entry which is preliminary data.</text>
</comment>
<organism evidence="7 8">
    <name type="scientific">Actinokineospora bangkokensis</name>
    <dbReference type="NCBI Taxonomy" id="1193682"/>
    <lineage>
        <taxon>Bacteria</taxon>
        <taxon>Bacillati</taxon>
        <taxon>Actinomycetota</taxon>
        <taxon>Actinomycetes</taxon>
        <taxon>Pseudonocardiales</taxon>
        <taxon>Pseudonocardiaceae</taxon>
        <taxon>Actinokineospora</taxon>
    </lineage>
</organism>
<dbReference type="NCBIfam" id="TIGR00009">
    <property type="entry name" value="L28"/>
    <property type="match status" value="1"/>
</dbReference>
<dbReference type="STRING" id="1193682.BJP25_02835"/>
<dbReference type="FunFam" id="2.30.170.40:FF:000001">
    <property type="entry name" value="50S ribosomal protein L28"/>
    <property type="match status" value="1"/>
</dbReference>
<dbReference type="PANTHER" id="PTHR13528">
    <property type="entry name" value="39S RIBOSOMAL PROTEIN L28, MITOCHONDRIAL"/>
    <property type="match status" value="1"/>
</dbReference>
<evidence type="ECO:0000256" key="2">
    <source>
        <dbReference type="ARBA" id="ARBA00022980"/>
    </source>
</evidence>
<feature type="region of interest" description="Disordered" evidence="6">
    <location>
        <begin position="1"/>
        <end position="23"/>
    </location>
</feature>
<dbReference type="InterPro" id="IPR026569">
    <property type="entry name" value="Ribosomal_bL28"/>
</dbReference>
<dbReference type="EMBL" id="MKQR01000028">
    <property type="protein sequence ID" value="OLR89941.1"/>
    <property type="molecule type" value="Genomic_DNA"/>
</dbReference>
<dbReference type="InterPro" id="IPR037147">
    <property type="entry name" value="Ribosomal_bL28_sf"/>
</dbReference>
<dbReference type="SUPFAM" id="SSF143800">
    <property type="entry name" value="L28p-like"/>
    <property type="match status" value="1"/>
</dbReference>
<dbReference type="AlphaFoldDB" id="A0A1Q9LD30"/>
<dbReference type="HAMAP" id="MF_00373">
    <property type="entry name" value="Ribosomal_bL28"/>
    <property type="match status" value="1"/>
</dbReference>
<accession>A0A1Q9LD30</accession>
<keyword evidence="2 5" id="KW-0689">Ribosomal protein</keyword>
<dbReference type="PANTHER" id="PTHR13528:SF2">
    <property type="entry name" value="LARGE RIBOSOMAL SUBUNIT PROTEIN BL28M"/>
    <property type="match status" value="1"/>
</dbReference>
<dbReference type="GO" id="GO:0003735">
    <property type="term" value="F:structural constituent of ribosome"/>
    <property type="evidence" value="ECO:0007669"/>
    <property type="project" value="InterPro"/>
</dbReference>
<protein>
    <recommendedName>
        <fullName evidence="4 5">Large ribosomal subunit protein bL28</fullName>
    </recommendedName>
</protein>